<dbReference type="PANTHER" id="PTHR24043:SF8">
    <property type="entry name" value="EGF-LIKE DOMAIN-CONTAINING PROTEIN"/>
    <property type="match status" value="1"/>
</dbReference>
<dbReference type="EMBL" id="BMAT01004691">
    <property type="protein sequence ID" value="GFR78168.1"/>
    <property type="molecule type" value="Genomic_DNA"/>
</dbReference>
<dbReference type="Pfam" id="PF00053">
    <property type="entry name" value="EGF_laminin"/>
    <property type="match status" value="1"/>
</dbReference>
<evidence type="ECO:0000256" key="1">
    <source>
        <dbReference type="ARBA" id="ARBA00022536"/>
    </source>
</evidence>
<protein>
    <submittedName>
        <fullName evidence="4">Multiple epidermal growth factor-like domains 10</fullName>
    </submittedName>
</protein>
<dbReference type="AlphaFoldDB" id="A0AAV4FZP0"/>
<dbReference type="PANTHER" id="PTHR24043">
    <property type="entry name" value="SCAVENGER RECEPTOR CLASS F"/>
    <property type="match status" value="1"/>
</dbReference>
<evidence type="ECO:0000256" key="2">
    <source>
        <dbReference type="SAM" id="Phobius"/>
    </source>
</evidence>
<dbReference type="InterPro" id="IPR002049">
    <property type="entry name" value="LE_dom"/>
</dbReference>
<feature type="transmembrane region" description="Helical" evidence="2">
    <location>
        <begin position="212"/>
        <end position="234"/>
    </location>
</feature>
<evidence type="ECO:0000313" key="5">
    <source>
        <dbReference type="Proteomes" id="UP000762676"/>
    </source>
</evidence>
<proteinExistence type="predicted"/>
<keyword evidence="2" id="KW-1133">Transmembrane helix</keyword>
<dbReference type="GO" id="GO:0005044">
    <property type="term" value="F:scavenger receptor activity"/>
    <property type="evidence" value="ECO:0007669"/>
    <property type="project" value="InterPro"/>
</dbReference>
<keyword evidence="1" id="KW-0245">EGF-like domain</keyword>
<keyword evidence="5" id="KW-1185">Reference proteome</keyword>
<reference evidence="4 5" key="1">
    <citation type="journal article" date="2021" name="Elife">
        <title>Chloroplast acquisition without the gene transfer in kleptoplastic sea slugs, Plakobranchus ocellatus.</title>
        <authorList>
            <person name="Maeda T."/>
            <person name="Takahashi S."/>
            <person name="Yoshida T."/>
            <person name="Shimamura S."/>
            <person name="Takaki Y."/>
            <person name="Nagai Y."/>
            <person name="Toyoda A."/>
            <person name="Suzuki Y."/>
            <person name="Arimoto A."/>
            <person name="Ishii H."/>
            <person name="Satoh N."/>
            <person name="Nishiyama T."/>
            <person name="Hasebe M."/>
            <person name="Maruyama T."/>
            <person name="Minagawa J."/>
            <person name="Obokata J."/>
            <person name="Shigenobu S."/>
        </authorList>
    </citation>
    <scope>NUCLEOTIDE SEQUENCE [LARGE SCALE GENOMIC DNA]</scope>
</reference>
<evidence type="ECO:0000313" key="4">
    <source>
        <dbReference type="EMBL" id="GFR78168.1"/>
    </source>
</evidence>
<gene>
    <name evidence="4" type="ORF">ElyMa_002254200</name>
</gene>
<evidence type="ECO:0000259" key="3">
    <source>
        <dbReference type="Pfam" id="PF00053"/>
    </source>
</evidence>
<comment type="caution">
    <text evidence="4">The sequence shown here is derived from an EMBL/GenBank/DDBJ whole genome shotgun (WGS) entry which is preliminary data.</text>
</comment>
<accession>A0AAV4FZP0</accession>
<name>A0AAV4FZP0_9GAST</name>
<sequence length="332" mass="36037">MPTRKCKQGCSKNCKEPSEGSNKCNPHTGMCTSGCKSGFSGPSCEDECLPRKFGEACSHTCNKNCDKDCHKQTGACRYGCNAGYRGSFCNTSCVDTYGKNCARNCSENCRSTLAGSRCDGKTGACTLGCNPGYQTLLCEEACSDGTYGENCERACSAHCHNASEADRRCNPVYGSCNHGCVSGYIGIRCDRKDPQFLKDNKESVLGEIGKTVIIYGTNTMMVIVIGVGIFLLIVTPMDDEDEIDGCAEMEILEYEIDGETPELRTVCGNPHDLRVGRRCGASHDFNSSFVYHVTDSSRQEPQAEIIDIDVVARGFVESFLSNFTNTESDTIT</sequence>
<organism evidence="4 5">
    <name type="scientific">Elysia marginata</name>
    <dbReference type="NCBI Taxonomy" id="1093978"/>
    <lineage>
        <taxon>Eukaryota</taxon>
        <taxon>Metazoa</taxon>
        <taxon>Spiralia</taxon>
        <taxon>Lophotrochozoa</taxon>
        <taxon>Mollusca</taxon>
        <taxon>Gastropoda</taxon>
        <taxon>Heterobranchia</taxon>
        <taxon>Euthyneura</taxon>
        <taxon>Panpulmonata</taxon>
        <taxon>Sacoglossa</taxon>
        <taxon>Placobranchoidea</taxon>
        <taxon>Plakobranchidae</taxon>
        <taxon>Elysia</taxon>
    </lineage>
</organism>
<dbReference type="Proteomes" id="UP000762676">
    <property type="component" value="Unassembled WGS sequence"/>
</dbReference>
<dbReference type="InterPro" id="IPR042635">
    <property type="entry name" value="MEGF10/SREC1/2-like"/>
</dbReference>
<dbReference type="Gene3D" id="2.170.300.10">
    <property type="entry name" value="Tie2 ligand-binding domain superfamily"/>
    <property type="match status" value="1"/>
</dbReference>
<keyword evidence="2" id="KW-0812">Transmembrane</keyword>
<feature type="domain" description="Laminin EGF-like" evidence="3">
    <location>
        <begin position="158"/>
        <end position="201"/>
    </location>
</feature>
<keyword evidence="2" id="KW-0472">Membrane</keyword>